<evidence type="ECO:0000313" key="3">
    <source>
        <dbReference type="Proteomes" id="UP000076871"/>
    </source>
</evidence>
<dbReference type="InParanoid" id="A0A165BBT2"/>
<dbReference type="EMBL" id="KV427679">
    <property type="protein sequence ID" value="KZT00693.1"/>
    <property type="molecule type" value="Genomic_DNA"/>
</dbReference>
<keyword evidence="3" id="KW-1185">Reference proteome</keyword>
<evidence type="ECO:0000256" key="1">
    <source>
        <dbReference type="SAM" id="Phobius"/>
    </source>
</evidence>
<dbReference type="RefSeq" id="XP_040758433.1">
    <property type="nucleotide sequence ID" value="XM_040902823.1"/>
</dbReference>
<protein>
    <submittedName>
        <fullName evidence="2">Uncharacterized protein</fullName>
    </submittedName>
</protein>
<dbReference type="AlphaFoldDB" id="A0A165BBT2"/>
<dbReference type="GeneID" id="63819854"/>
<evidence type="ECO:0000313" key="2">
    <source>
        <dbReference type="EMBL" id="KZT00693.1"/>
    </source>
</evidence>
<organism evidence="2 3">
    <name type="scientific">Laetiporus sulphureus 93-53</name>
    <dbReference type="NCBI Taxonomy" id="1314785"/>
    <lineage>
        <taxon>Eukaryota</taxon>
        <taxon>Fungi</taxon>
        <taxon>Dikarya</taxon>
        <taxon>Basidiomycota</taxon>
        <taxon>Agaricomycotina</taxon>
        <taxon>Agaricomycetes</taxon>
        <taxon>Polyporales</taxon>
        <taxon>Laetiporus</taxon>
    </lineage>
</organism>
<keyword evidence="1" id="KW-1133">Transmembrane helix</keyword>
<sequence>MFSIMTTSFSVCKSCAIRFLTTLIIMCYYIWHYNIASPCAIARDTHYDCAYSWWTDGGGMLLGNDRTHETCMSSVGACVPSGALSWLAMAGPTTNSTKNTTHTVVGRPFLYVWA</sequence>
<reference evidence="2 3" key="1">
    <citation type="journal article" date="2016" name="Mol. Biol. Evol.">
        <title>Comparative Genomics of Early-Diverging Mushroom-Forming Fungi Provides Insights into the Origins of Lignocellulose Decay Capabilities.</title>
        <authorList>
            <person name="Nagy L.G."/>
            <person name="Riley R."/>
            <person name="Tritt A."/>
            <person name="Adam C."/>
            <person name="Daum C."/>
            <person name="Floudas D."/>
            <person name="Sun H."/>
            <person name="Yadav J.S."/>
            <person name="Pangilinan J."/>
            <person name="Larsson K.H."/>
            <person name="Matsuura K."/>
            <person name="Barry K."/>
            <person name="Labutti K."/>
            <person name="Kuo R."/>
            <person name="Ohm R.A."/>
            <person name="Bhattacharya S.S."/>
            <person name="Shirouzu T."/>
            <person name="Yoshinaga Y."/>
            <person name="Martin F.M."/>
            <person name="Grigoriev I.V."/>
            <person name="Hibbett D.S."/>
        </authorList>
    </citation>
    <scope>NUCLEOTIDE SEQUENCE [LARGE SCALE GENOMIC DNA]</scope>
    <source>
        <strain evidence="2 3">93-53</strain>
    </source>
</reference>
<feature type="transmembrane region" description="Helical" evidence="1">
    <location>
        <begin position="12"/>
        <end position="31"/>
    </location>
</feature>
<dbReference type="Proteomes" id="UP000076871">
    <property type="component" value="Unassembled WGS sequence"/>
</dbReference>
<gene>
    <name evidence="2" type="ORF">LAESUDRAFT_528539</name>
</gene>
<accession>A0A165BBT2</accession>
<name>A0A165BBT2_9APHY</name>
<keyword evidence="1" id="KW-0812">Transmembrane</keyword>
<proteinExistence type="predicted"/>
<keyword evidence="1" id="KW-0472">Membrane</keyword>